<dbReference type="AlphaFoldDB" id="A0A428MZ85"/>
<feature type="chain" id="PRO_5039298710" evidence="2">
    <location>
        <begin position="22"/>
        <end position="347"/>
    </location>
</feature>
<evidence type="ECO:0000313" key="4">
    <source>
        <dbReference type="Proteomes" id="UP000275076"/>
    </source>
</evidence>
<dbReference type="InterPro" id="IPR038404">
    <property type="entry name" value="TRAP_DctP_sf"/>
</dbReference>
<dbReference type="PANTHER" id="PTHR33376:SF2">
    <property type="entry name" value="DICARBOXYLATE-BINDING PERIPLASMIC PROTEIN"/>
    <property type="match status" value="1"/>
</dbReference>
<dbReference type="PROSITE" id="PS51257">
    <property type="entry name" value="PROKAR_LIPOPROTEIN"/>
    <property type="match status" value="1"/>
</dbReference>
<keyword evidence="4" id="KW-1185">Reference proteome</keyword>
<accession>A0A428MZ85</accession>
<gene>
    <name evidence="3" type="ORF">D7Z54_20715</name>
</gene>
<reference evidence="3 4" key="1">
    <citation type="submission" date="2018-10" db="EMBL/GenBank/DDBJ databases">
        <title>Draft genome sequence of Bacillus salarius IM0101, isolated from a hypersaline soil in Inner Mongolia, China.</title>
        <authorList>
            <person name="Yamprayoonswat W."/>
            <person name="Boonvisut S."/>
            <person name="Jumpathong W."/>
            <person name="Sittihan S."/>
            <person name="Ruangsuj P."/>
            <person name="Wanthongcharoen S."/>
            <person name="Thongpramul N."/>
            <person name="Pimmason S."/>
            <person name="Yu B."/>
            <person name="Yasawong M."/>
        </authorList>
    </citation>
    <scope>NUCLEOTIDE SEQUENCE [LARGE SCALE GENOMIC DNA]</scope>
    <source>
        <strain evidence="3 4">IM0101</strain>
    </source>
</reference>
<dbReference type="GO" id="GO:0030246">
    <property type="term" value="F:carbohydrate binding"/>
    <property type="evidence" value="ECO:0007669"/>
    <property type="project" value="TreeGrafter"/>
</dbReference>
<dbReference type="InterPro" id="IPR018389">
    <property type="entry name" value="DctP_fam"/>
</dbReference>
<dbReference type="Proteomes" id="UP000275076">
    <property type="component" value="Unassembled WGS sequence"/>
</dbReference>
<dbReference type="EMBL" id="RBVX01000024">
    <property type="protein sequence ID" value="RSL31463.1"/>
    <property type="molecule type" value="Genomic_DNA"/>
</dbReference>
<organism evidence="3 4">
    <name type="scientific">Salibacterium salarium</name>
    <dbReference type="NCBI Taxonomy" id="284579"/>
    <lineage>
        <taxon>Bacteria</taxon>
        <taxon>Bacillati</taxon>
        <taxon>Bacillota</taxon>
        <taxon>Bacilli</taxon>
        <taxon>Bacillales</taxon>
        <taxon>Bacillaceae</taxon>
    </lineage>
</organism>
<dbReference type="OrthoDB" id="9776801at2"/>
<dbReference type="CDD" id="cd13603">
    <property type="entry name" value="PBP2_TRAP_Siap_TeaA_like"/>
    <property type="match status" value="1"/>
</dbReference>
<dbReference type="Pfam" id="PF03480">
    <property type="entry name" value="DctP"/>
    <property type="match status" value="1"/>
</dbReference>
<proteinExistence type="predicted"/>
<comment type="caution">
    <text evidence="3">The sequence shown here is derived from an EMBL/GenBank/DDBJ whole genome shotgun (WGS) entry which is preliminary data.</text>
</comment>
<evidence type="ECO:0000256" key="1">
    <source>
        <dbReference type="ARBA" id="ARBA00022729"/>
    </source>
</evidence>
<evidence type="ECO:0000256" key="2">
    <source>
        <dbReference type="SAM" id="SignalP"/>
    </source>
</evidence>
<dbReference type="PANTHER" id="PTHR33376">
    <property type="match status" value="1"/>
</dbReference>
<dbReference type="PIRSF" id="PIRSF006470">
    <property type="entry name" value="DctB"/>
    <property type="match status" value="1"/>
</dbReference>
<sequence>MNKCKYYIVFLSLALIAVLIAGCGADNESSGDSSEGESSEEERVFKLGHTGSESHVWQESIQHFDKKLQELSDGQLSIEIYPNSTLGNDEEMLQQMGTGSLDMAWITLAELTNHSSSFNAWFMPFIMNNMDEAYEVSKTDEALALFDTLENNSIQSLGYTYIGMRHVLMDGDPVSDLSDLEGNSMRVSPSPVIVDFWETMGSSPTSIPIAELYTSFERGVIDGVDIDLDALISQRLNEVGEGLTLTNHMTFHGASFVSDSVWAELSEEEQDIIQKAFDSAQQYNYEKSKKYAEDNLQTFKEEGGNVLEEVDSSWREGTEDFRQKYADEDELIKEFIDKSMEVSSGDE</sequence>
<dbReference type="GO" id="GO:0030288">
    <property type="term" value="C:outer membrane-bounded periplasmic space"/>
    <property type="evidence" value="ECO:0007669"/>
    <property type="project" value="InterPro"/>
</dbReference>
<protein>
    <submittedName>
        <fullName evidence="3">TRAP transporter substrate-binding protein</fullName>
    </submittedName>
</protein>
<keyword evidence="1 2" id="KW-0732">Signal</keyword>
<dbReference type="InterPro" id="IPR004682">
    <property type="entry name" value="TRAP_DctP"/>
</dbReference>
<dbReference type="NCBIfam" id="NF037995">
    <property type="entry name" value="TRAP_S1"/>
    <property type="match status" value="1"/>
</dbReference>
<dbReference type="Gene3D" id="3.40.190.170">
    <property type="entry name" value="Bacterial extracellular solute-binding protein, family 7"/>
    <property type="match status" value="1"/>
</dbReference>
<name>A0A428MZ85_9BACI</name>
<feature type="signal peptide" evidence="2">
    <location>
        <begin position="1"/>
        <end position="21"/>
    </location>
</feature>
<dbReference type="GO" id="GO:0055085">
    <property type="term" value="P:transmembrane transport"/>
    <property type="evidence" value="ECO:0007669"/>
    <property type="project" value="InterPro"/>
</dbReference>
<evidence type="ECO:0000313" key="3">
    <source>
        <dbReference type="EMBL" id="RSL31463.1"/>
    </source>
</evidence>
<dbReference type="NCBIfam" id="TIGR00787">
    <property type="entry name" value="dctP"/>
    <property type="match status" value="1"/>
</dbReference>
<dbReference type="RefSeq" id="WP_125558582.1">
    <property type="nucleotide sequence ID" value="NZ_RBVX01000024.1"/>
</dbReference>